<evidence type="ECO:0000259" key="2">
    <source>
        <dbReference type="Pfam" id="PF13505"/>
    </source>
</evidence>
<dbReference type="Gene3D" id="2.40.160.20">
    <property type="match status" value="1"/>
</dbReference>
<organism evidence="3">
    <name type="scientific">hydrothermal vent metagenome</name>
    <dbReference type="NCBI Taxonomy" id="652676"/>
    <lineage>
        <taxon>unclassified sequences</taxon>
        <taxon>metagenomes</taxon>
        <taxon>ecological metagenomes</taxon>
    </lineage>
</organism>
<sequence length="215" mass="23692">MKKIILLTTIIALTSGAFAGGKYVKAVETEVVPIPTVIDPLPLYVGVGAIATFIQRDPCPCKPNGKDIKDHQFGTVLRVGWDFNQYVGVEARTFKTLGSDNFSEVKHYGIYMKPQYHIGEQVNIYALLGYGKTTIHYTNGILSCSMKKKGFSYGVGLEYDLSKDKSLGEYARDFDGQGDQEKGWGIWADFQHLLSNAGSTHTNSNVVTAGITYDF</sequence>
<feature type="domain" description="Outer membrane protein beta-barrel" evidence="2">
    <location>
        <begin position="65"/>
        <end position="215"/>
    </location>
</feature>
<dbReference type="AlphaFoldDB" id="A0A1W1CW72"/>
<dbReference type="SUPFAM" id="SSF56925">
    <property type="entry name" value="OMPA-like"/>
    <property type="match status" value="1"/>
</dbReference>
<accession>A0A1W1CW72</accession>
<gene>
    <name evidence="3" type="ORF">MNB_SV-3-620</name>
</gene>
<name>A0A1W1CW72_9ZZZZ</name>
<dbReference type="InterPro" id="IPR011250">
    <property type="entry name" value="OMP/PagP_B-barrel"/>
</dbReference>
<dbReference type="Pfam" id="PF13505">
    <property type="entry name" value="OMP_b-brl"/>
    <property type="match status" value="1"/>
</dbReference>
<dbReference type="EMBL" id="FPHI01000044">
    <property type="protein sequence ID" value="SFV69955.1"/>
    <property type="molecule type" value="Genomic_DNA"/>
</dbReference>
<proteinExistence type="predicted"/>
<keyword evidence="1" id="KW-0732">Signal</keyword>
<evidence type="ECO:0000313" key="3">
    <source>
        <dbReference type="EMBL" id="SFV69955.1"/>
    </source>
</evidence>
<evidence type="ECO:0000256" key="1">
    <source>
        <dbReference type="ARBA" id="ARBA00022729"/>
    </source>
</evidence>
<protein>
    <submittedName>
        <fullName evidence="3">Putative outer membrane protein A</fullName>
    </submittedName>
</protein>
<dbReference type="InterPro" id="IPR027385">
    <property type="entry name" value="Beta-barrel_OMP"/>
</dbReference>
<reference evidence="3" key="1">
    <citation type="submission" date="2016-10" db="EMBL/GenBank/DDBJ databases">
        <authorList>
            <person name="de Groot N.N."/>
        </authorList>
    </citation>
    <scope>NUCLEOTIDE SEQUENCE</scope>
</reference>